<dbReference type="PATRIC" id="fig|754476.3.peg.187"/>
<evidence type="ECO:0000313" key="2">
    <source>
        <dbReference type="Proteomes" id="UP000009144"/>
    </source>
</evidence>
<sequence length="48" mass="5854">MNFRLLLVDTLVRSNAKSRETLVDMRKPHRDEFNLNHRTEQKGQLCRW</sequence>
<evidence type="ECO:0000313" key="1">
    <source>
        <dbReference type="EMBL" id="AFI83047.1"/>
    </source>
</evidence>
<dbReference type="EMBL" id="CP003390">
    <property type="protein sequence ID" value="AFI83047.1"/>
    <property type="molecule type" value="Genomic_DNA"/>
</dbReference>
<reference evidence="1 2" key="1">
    <citation type="journal article" date="2012" name="J. Bacteriol.">
        <title>Complete genome sequences of Methylophaga sp. strain JAM1 and Methylophaga sp. strain JAM7.</title>
        <authorList>
            <person name="Villeneuve C."/>
            <person name="Martineau C."/>
            <person name="Mauffrey F."/>
            <person name="Villemur R."/>
        </authorList>
    </citation>
    <scope>NUCLEOTIDE SEQUENCE [LARGE SCALE GENOMIC DNA]</scope>
    <source>
        <strain evidence="1 2">JAM1</strain>
    </source>
</reference>
<keyword evidence="2" id="KW-1185">Reference proteome</keyword>
<dbReference type="Proteomes" id="UP000009144">
    <property type="component" value="Chromosome"/>
</dbReference>
<dbReference type="AlphaFoldDB" id="I1XF78"/>
<name>I1XF78_METNJ</name>
<dbReference type="HOGENOM" id="CLU_3154744_0_0_6"/>
<dbReference type="STRING" id="754476.Q7A_188"/>
<reference evidence="1 2" key="2">
    <citation type="journal article" date="2013" name="Int. J. Syst. Evol. Microbiol.">
        <title>Methylophaga nitratireducenticrescens sp. nov. and Methylophaga frappieri sp. nov., isolated from the biofilm of the methanol-fed denitrification system treating the seawater at the Montreal Biodome.</title>
        <authorList>
            <person name="Villeneuve C."/>
            <person name="Martineau C."/>
            <person name="Mauffrey F."/>
            <person name="Villemur R."/>
        </authorList>
    </citation>
    <scope>NUCLEOTIDE SEQUENCE [LARGE SCALE GENOMIC DNA]</scope>
    <source>
        <strain evidence="1 2">JAM1</strain>
    </source>
</reference>
<proteinExistence type="predicted"/>
<organism evidence="1 2">
    <name type="scientific">Methylophaga nitratireducenticrescens</name>
    <dbReference type="NCBI Taxonomy" id="754476"/>
    <lineage>
        <taxon>Bacteria</taxon>
        <taxon>Pseudomonadati</taxon>
        <taxon>Pseudomonadota</taxon>
        <taxon>Gammaproteobacteria</taxon>
        <taxon>Thiotrichales</taxon>
        <taxon>Piscirickettsiaceae</taxon>
        <taxon>Methylophaga</taxon>
    </lineage>
</organism>
<gene>
    <name evidence="1" type="ordered locus">Q7A_188</name>
</gene>
<accession>I1XF78</accession>
<protein>
    <submittedName>
        <fullName evidence="1">Uncharacterized protein</fullName>
    </submittedName>
</protein>